<feature type="chain" id="PRO_5037134830" evidence="2">
    <location>
        <begin position="24"/>
        <end position="448"/>
    </location>
</feature>
<dbReference type="Proteomes" id="UP000601055">
    <property type="component" value="Unassembled WGS sequence"/>
</dbReference>
<keyword evidence="4" id="KW-1185">Reference proteome</keyword>
<reference evidence="3" key="1">
    <citation type="submission" date="2019-11" db="EMBL/GenBank/DDBJ databases">
        <title>Description of Pedobacter sp. LMG 31464T.</title>
        <authorList>
            <person name="Carlier A."/>
            <person name="Qi S."/>
            <person name="Vandamme P."/>
        </authorList>
    </citation>
    <scope>NUCLEOTIDE SEQUENCE</scope>
    <source>
        <strain evidence="3">LMG 31464</strain>
    </source>
</reference>
<keyword evidence="2" id="KW-0732">Signal</keyword>
<accession>A0A923E2P3</accession>
<dbReference type="EMBL" id="WNXD01000002">
    <property type="protein sequence ID" value="MBB2146362.1"/>
    <property type="molecule type" value="Genomic_DNA"/>
</dbReference>
<feature type="region of interest" description="Disordered" evidence="1">
    <location>
        <begin position="406"/>
        <end position="434"/>
    </location>
</feature>
<comment type="caution">
    <text evidence="3">The sequence shown here is derived from an EMBL/GenBank/DDBJ whole genome shotgun (WGS) entry which is preliminary data.</text>
</comment>
<evidence type="ECO:0000256" key="2">
    <source>
        <dbReference type="SAM" id="SignalP"/>
    </source>
</evidence>
<name>A0A923E2P3_9SPHI</name>
<protein>
    <submittedName>
        <fullName evidence="3">Uncharacterized protein</fullName>
    </submittedName>
</protein>
<feature type="compositionally biased region" description="Basic and acidic residues" evidence="1">
    <location>
        <begin position="410"/>
        <end position="431"/>
    </location>
</feature>
<sequence>MKNPQKLFVLLGLLMGFSPVVKAQSGDAESAVKYRRNSLHLILVESEDFPRKETVMKAYSNAPFPEKYNNHSIGFNSFDPTQFNVTGTTQTASTSSKKGMFSGLKSAAGAVANADGDGSDMSMTINKFIKDKKVANQLIAKWFNRQADGSFDMKLVAERGSYNASEMEANIAKGSARGTASLADAGEELIKNTFVVFTKLKFVSNEPIAAAIRLAAKSQTGKLGYFQILADAAADKIYEKTKEGYSVWTTSYLYRLKWNDTTAAVFYDKYWMDKKSLDVKKKEAFNNSTDFDMEFVGSEKSSTLVTFSLKTQRTEDQTVELATIRNVDNVFAKLQKEYDVFKPKTPLYSGDPITAKIGLKEGIEGGDKFEVLEQTLDPKTGLTSYVRKGIISVDKNSIWDNRYNAAEGEVSDKDDKDNKKDKSKTPLDRTTFKGGKNFAAGMLIRQIK</sequence>
<organism evidence="3 4">
    <name type="scientific">Pedobacter planticolens</name>
    <dbReference type="NCBI Taxonomy" id="2679964"/>
    <lineage>
        <taxon>Bacteria</taxon>
        <taxon>Pseudomonadati</taxon>
        <taxon>Bacteroidota</taxon>
        <taxon>Sphingobacteriia</taxon>
        <taxon>Sphingobacteriales</taxon>
        <taxon>Sphingobacteriaceae</taxon>
        <taxon>Pedobacter</taxon>
    </lineage>
</organism>
<feature type="signal peptide" evidence="2">
    <location>
        <begin position="1"/>
        <end position="23"/>
    </location>
</feature>
<dbReference type="AlphaFoldDB" id="A0A923E2P3"/>
<evidence type="ECO:0000313" key="3">
    <source>
        <dbReference type="EMBL" id="MBB2146362.1"/>
    </source>
</evidence>
<evidence type="ECO:0000256" key="1">
    <source>
        <dbReference type="SAM" id="MobiDB-lite"/>
    </source>
</evidence>
<evidence type="ECO:0000313" key="4">
    <source>
        <dbReference type="Proteomes" id="UP000601055"/>
    </source>
</evidence>
<dbReference type="RefSeq" id="WP_182923020.1">
    <property type="nucleotide sequence ID" value="NZ_WNXD01000002.1"/>
</dbReference>
<gene>
    <name evidence="3" type="ORF">GM921_12750</name>
</gene>
<proteinExistence type="predicted"/>